<feature type="compositionally biased region" description="Basic and acidic residues" evidence="4">
    <location>
        <begin position="154"/>
        <end position="185"/>
    </location>
</feature>
<name>A0A8S9FQS1_BRACR</name>
<organism evidence="5">
    <name type="scientific">Brassica cretica</name>
    <name type="common">Mustard</name>
    <dbReference type="NCBI Taxonomy" id="69181"/>
    <lineage>
        <taxon>Eukaryota</taxon>
        <taxon>Viridiplantae</taxon>
        <taxon>Streptophyta</taxon>
        <taxon>Embryophyta</taxon>
        <taxon>Tracheophyta</taxon>
        <taxon>Spermatophyta</taxon>
        <taxon>Magnoliopsida</taxon>
        <taxon>eudicotyledons</taxon>
        <taxon>Gunneridae</taxon>
        <taxon>Pentapetalae</taxon>
        <taxon>rosids</taxon>
        <taxon>malvids</taxon>
        <taxon>Brassicales</taxon>
        <taxon>Brassicaceae</taxon>
        <taxon>Brassiceae</taxon>
        <taxon>Brassica</taxon>
    </lineage>
</organism>
<evidence type="ECO:0000256" key="1">
    <source>
        <dbReference type="ARBA" id="ARBA00022448"/>
    </source>
</evidence>
<dbReference type="AlphaFoldDB" id="A0A8S9FQS1"/>
<evidence type="ECO:0000256" key="4">
    <source>
        <dbReference type="SAM" id="MobiDB-lite"/>
    </source>
</evidence>
<reference evidence="5" key="1">
    <citation type="submission" date="2019-12" db="EMBL/GenBank/DDBJ databases">
        <title>Genome sequencing and annotation of Brassica cretica.</title>
        <authorList>
            <person name="Studholme D.J."/>
            <person name="Sarris P.F."/>
        </authorList>
    </citation>
    <scope>NUCLEOTIDE SEQUENCE</scope>
    <source>
        <strain evidence="6">PFS-001/15</strain>
        <strain evidence="5">PFS-102/07</strain>
        <tissue evidence="5">Leaf</tissue>
    </source>
</reference>
<evidence type="ECO:0000256" key="3">
    <source>
        <dbReference type="ARBA" id="ARBA00023065"/>
    </source>
</evidence>
<evidence type="ECO:0000313" key="6">
    <source>
        <dbReference type="EMBL" id="KAF2553144.1"/>
    </source>
</evidence>
<dbReference type="InterPro" id="IPR045158">
    <property type="entry name" value="KEA4/5/6-like"/>
</dbReference>
<evidence type="ECO:0000313" key="5">
    <source>
        <dbReference type="EMBL" id="KAF2534646.1"/>
    </source>
</evidence>
<dbReference type="PANTHER" id="PTHR16254">
    <property type="entry name" value="POTASSIUM/PROTON ANTIPORTER-RELATED"/>
    <property type="match status" value="1"/>
</dbReference>
<keyword evidence="1" id="KW-0813">Transport</keyword>
<feature type="region of interest" description="Disordered" evidence="4">
    <location>
        <begin position="147"/>
        <end position="185"/>
    </location>
</feature>
<gene>
    <name evidence="6" type="ORF">F2Q68_00034841</name>
    <name evidence="5" type="ORF">F2Q70_00030389</name>
</gene>
<evidence type="ECO:0000256" key="2">
    <source>
        <dbReference type="ARBA" id="ARBA00022449"/>
    </source>
</evidence>
<comment type="caution">
    <text evidence="5">The sequence shown here is derived from an EMBL/GenBank/DDBJ whole genome shotgun (WGS) entry which is preliminary data.</text>
</comment>
<dbReference type="EMBL" id="QGKW02001988">
    <property type="protein sequence ID" value="KAF2553144.1"/>
    <property type="molecule type" value="Genomic_DNA"/>
</dbReference>
<dbReference type="Proteomes" id="UP000712281">
    <property type="component" value="Unassembled WGS sequence"/>
</dbReference>
<keyword evidence="2" id="KW-0050">Antiport</keyword>
<proteinExistence type="predicted"/>
<dbReference type="PANTHER" id="PTHR16254:SF29">
    <property type="entry name" value="K(+) EFFLUX ANTIPORTER 6"/>
    <property type="match status" value="1"/>
</dbReference>
<accession>A0A8S9FQS1</accession>
<dbReference type="EMBL" id="QGKY02002305">
    <property type="protein sequence ID" value="KAF2534646.1"/>
    <property type="molecule type" value="Genomic_DNA"/>
</dbReference>
<sequence>MNNVNPQLLLSELKAGRYKKFVVALLLSFWDAESWRELMVLDSDVGLLFDLLPILGGNSGVLEGKSGGCIPWLLKLMTNELYQLAAVAFCLLLTWFSDKLWLSLELCSFAAGVMISTRDLDKHTLGNRGSHSKVNVMSSLESNQLTMSMNNQKNKVEDGGDEKPKSEVKETRNSRHRRDEDEDGR</sequence>
<protein>
    <submittedName>
        <fullName evidence="5">Uncharacterized protein</fullName>
    </submittedName>
</protein>
<dbReference type="GO" id="GO:0015386">
    <property type="term" value="F:potassium:proton antiporter activity"/>
    <property type="evidence" value="ECO:0007669"/>
    <property type="project" value="InterPro"/>
</dbReference>
<keyword evidence="3" id="KW-0406">Ion transport</keyword>